<dbReference type="RefSeq" id="WP_183674666.1">
    <property type="nucleotide sequence ID" value="NZ_CBCRYX010000005.1"/>
</dbReference>
<evidence type="ECO:0000256" key="1">
    <source>
        <dbReference type="ARBA" id="ARBA00020091"/>
    </source>
</evidence>
<evidence type="ECO:0000259" key="7">
    <source>
        <dbReference type="PROSITE" id="PS51063"/>
    </source>
</evidence>
<dbReference type="EMBL" id="JACHHF010000006">
    <property type="protein sequence ID" value="MBB5176345.1"/>
    <property type="molecule type" value="Genomic_DNA"/>
</dbReference>
<dbReference type="GO" id="GO:0003700">
    <property type="term" value="F:DNA-binding transcription factor activity"/>
    <property type="evidence" value="ECO:0007669"/>
    <property type="project" value="TreeGrafter"/>
</dbReference>
<evidence type="ECO:0000256" key="3">
    <source>
        <dbReference type="ARBA" id="ARBA00023125"/>
    </source>
</evidence>
<dbReference type="InterPro" id="IPR014710">
    <property type="entry name" value="RmlC-like_jellyroll"/>
</dbReference>
<dbReference type="Gene3D" id="2.60.120.10">
    <property type="entry name" value="Jelly Rolls"/>
    <property type="match status" value="1"/>
</dbReference>
<keyword evidence="9" id="KW-1185">Reference proteome</keyword>
<comment type="caution">
    <text evidence="8">The sequence shown here is derived from an EMBL/GenBank/DDBJ whole genome shotgun (WGS) entry which is preliminary data.</text>
</comment>
<dbReference type="Proteomes" id="UP000579136">
    <property type="component" value="Unassembled WGS sequence"/>
</dbReference>
<dbReference type="PROSITE" id="PS50042">
    <property type="entry name" value="CNMP_BINDING_3"/>
    <property type="match status" value="1"/>
</dbReference>
<dbReference type="GO" id="GO:0005829">
    <property type="term" value="C:cytosol"/>
    <property type="evidence" value="ECO:0007669"/>
    <property type="project" value="TreeGrafter"/>
</dbReference>
<dbReference type="Gene3D" id="1.10.10.10">
    <property type="entry name" value="Winged helix-like DNA-binding domain superfamily/Winged helix DNA-binding domain"/>
    <property type="match status" value="1"/>
</dbReference>
<evidence type="ECO:0000313" key="8">
    <source>
        <dbReference type="EMBL" id="MBB5176345.1"/>
    </source>
</evidence>
<proteinExistence type="predicted"/>
<dbReference type="InterPro" id="IPR012318">
    <property type="entry name" value="HTH_CRP"/>
</dbReference>
<evidence type="ECO:0000259" key="6">
    <source>
        <dbReference type="PROSITE" id="PS50042"/>
    </source>
</evidence>
<dbReference type="InterPro" id="IPR036388">
    <property type="entry name" value="WH-like_DNA-bd_sf"/>
</dbReference>
<dbReference type="InterPro" id="IPR036390">
    <property type="entry name" value="WH_DNA-bd_sf"/>
</dbReference>
<keyword evidence="3" id="KW-0238">DNA-binding</keyword>
<accession>A0A9Q2CZU9</accession>
<dbReference type="InterPro" id="IPR000595">
    <property type="entry name" value="cNMP-bd_dom"/>
</dbReference>
<dbReference type="PANTHER" id="PTHR24567:SF74">
    <property type="entry name" value="HTH-TYPE TRANSCRIPTIONAL REGULATOR ARCR"/>
    <property type="match status" value="1"/>
</dbReference>
<protein>
    <recommendedName>
        <fullName evidence="1">HTH-type transcriptional regulator ArcR</fullName>
    </recommendedName>
</protein>
<dbReference type="Pfam" id="PF13545">
    <property type="entry name" value="HTH_Crp_2"/>
    <property type="match status" value="1"/>
</dbReference>
<dbReference type="SUPFAM" id="SSF51206">
    <property type="entry name" value="cAMP-binding domain-like"/>
    <property type="match status" value="1"/>
</dbReference>
<feature type="domain" description="HTH crp-type" evidence="7">
    <location>
        <begin position="139"/>
        <end position="212"/>
    </location>
</feature>
<gene>
    <name evidence="8" type="ORF">HNQ45_001232</name>
</gene>
<dbReference type="InterPro" id="IPR018490">
    <property type="entry name" value="cNMP-bd_dom_sf"/>
</dbReference>
<dbReference type="SMART" id="SM00419">
    <property type="entry name" value="HTH_CRP"/>
    <property type="match status" value="1"/>
</dbReference>
<evidence type="ECO:0000256" key="4">
    <source>
        <dbReference type="ARBA" id="ARBA00023159"/>
    </source>
</evidence>
<dbReference type="Pfam" id="PF00027">
    <property type="entry name" value="cNMP_binding"/>
    <property type="match status" value="1"/>
</dbReference>
<dbReference type="GO" id="GO:0003677">
    <property type="term" value="F:DNA binding"/>
    <property type="evidence" value="ECO:0007669"/>
    <property type="project" value="UniProtKB-KW"/>
</dbReference>
<dbReference type="PROSITE" id="PS51063">
    <property type="entry name" value="HTH_CRP_2"/>
    <property type="match status" value="1"/>
</dbReference>
<keyword evidence="2" id="KW-0805">Transcription regulation</keyword>
<dbReference type="CDD" id="cd00038">
    <property type="entry name" value="CAP_ED"/>
    <property type="match status" value="1"/>
</dbReference>
<reference evidence="8 9" key="1">
    <citation type="submission" date="2020-08" db="EMBL/GenBank/DDBJ databases">
        <title>Genomic Encyclopedia of Type Strains, Phase IV (KMG-IV): sequencing the most valuable type-strain genomes for metagenomic binning, comparative biology and taxonomic classification.</title>
        <authorList>
            <person name="Goeker M."/>
        </authorList>
    </citation>
    <scope>NUCLEOTIDE SEQUENCE [LARGE SCALE GENOMIC DNA]</scope>
    <source>
        <strain evidence="8 9">DSM 19163</strain>
    </source>
</reference>
<dbReference type="AlphaFoldDB" id="A0A9Q2CZU9"/>
<dbReference type="PANTHER" id="PTHR24567">
    <property type="entry name" value="CRP FAMILY TRANSCRIPTIONAL REGULATORY PROTEIN"/>
    <property type="match status" value="1"/>
</dbReference>
<dbReference type="InterPro" id="IPR050397">
    <property type="entry name" value="Env_Response_Regulators"/>
</dbReference>
<dbReference type="SUPFAM" id="SSF46785">
    <property type="entry name" value="Winged helix' DNA-binding domain"/>
    <property type="match status" value="1"/>
</dbReference>
<name>A0A9Q2CZU9_9STAP</name>
<dbReference type="SMART" id="SM00100">
    <property type="entry name" value="cNMP"/>
    <property type="match status" value="1"/>
</dbReference>
<evidence type="ECO:0000256" key="2">
    <source>
        <dbReference type="ARBA" id="ARBA00023015"/>
    </source>
</evidence>
<evidence type="ECO:0000313" key="9">
    <source>
        <dbReference type="Proteomes" id="UP000579136"/>
    </source>
</evidence>
<keyword evidence="5" id="KW-0804">Transcription</keyword>
<organism evidence="8 9">
    <name type="scientific">Nosocomiicoccus ampullae</name>
    <dbReference type="NCBI Taxonomy" id="489910"/>
    <lineage>
        <taxon>Bacteria</taxon>
        <taxon>Bacillati</taxon>
        <taxon>Bacillota</taxon>
        <taxon>Bacilli</taxon>
        <taxon>Bacillales</taxon>
        <taxon>Staphylococcaceae</taxon>
        <taxon>Nosocomiicoccus</taxon>
    </lineage>
</organism>
<evidence type="ECO:0000256" key="5">
    <source>
        <dbReference type="ARBA" id="ARBA00023163"/>
    </source>
</evidence>
<feature type="domain" description="Cyclic nucleotide-binding" evidence="6">
    <location>
        <begin position="12"/>
        <end position="106"/>
    </location>
</feature>
<keyword evidence="4" id="KW-0010">Activator</keyword>
<sequence>MSNSPTFKPQLIIDYIKKNGIEMHVNKNEFIFHSGDLTEYIYVIESGEVLVLRIQDDGSENAIHFLNNDCIFGAVTLYCGPKRHTSFAKSKTEVVLHKIEKNKFEEKVLNDSRFTKEWMRWLEIERLRHSSKLRDMLMYGKMGALASVIVRLSNSFGVNTKKGIVIDTKLTNQELAMLAGTSREVVNRYLKELSKEGIIEVNRKIITVKHMKKLKHIINCENCDINLCQIY</sequence>